<comment type="caution">
    <text evidence="1">The sequence shown here is derived from an EMBL/GenBank/DDBJ whole genome shotgun (WGS) entry which is preliminary data.</text>
</comment>
<dbReference type="EMBL" id="CAJOBC010141071">
    <property type="protein sequence ID" value="CAF4646109.1"/>
    <property type="molecule type" value="Genomic_DNA"/>
</dbReference>
<reference evidence="1" key="1">
    <citation type="submission" date="2021-02" db="EMBL/GenBank/DDBJ databases">
        <authorList>
            <person name="Nowell W R."/>
        </authorList>
    </citation>
    <scope>NUCLEOTIDE SEQUENCE</scope>
</reference>
<organism evidence="1 2">
    <name type="scientific">Didymodactylos carnosus</name>
    <dbReference type="NCBI Taxonomy" id="1234261"/>
    <lineage>
        <taxon>Eukaryota</taxon>
        <taxon>Metazoa</taxon>
        <taxon>Spiralia</taxon>
        <taxon>Gnathifera</taxon>
        <taxon>Rotifera</taxon>
        <taxon>Eurotatoria</taxon>
        <taxon>Bdelloidea</taxon>
        <taxon>Philodinida</taxon>
        <taxon>Philodinidae</taxon>
        <taxon>Didymodactylos</taxon>
    </lineage>
</organism>
<evidence type="ECO:0000313" key="2">
    <source>
        <dbReference type="Proteomes" id="UP000681722"/>
    </source>
</evidence>
<accession>A0A8S2ZNX4</accession>
<name>A0A8S2ZNX4_9BILA</name>
<protein>
    <submittedName>
        <fullName evidence="1">Uncharacterized protein</fullName>
    </submittedName>
</protein>
<dbReference type="Proteomes" id="UP000681722">
    <property type="component" value="Unassembled WGS sequence"/>
</dbReference>
<gene>
    <name evidence="1" type="ORF">SRO942_LOCUS50275</name>
</gene>
<feature type="non-terminal residue" evidence="1">
    <location>
        <position position="1"/>
    </location>
</feature>
<proteinExistence type="predicted"/>
<sequence>DNYLLDNKYEPVIEDALNVIQEITESFERDDAQDGISSDLLPACRSLPLLTTDVVHTMILEDDDNIVSMQDDDDTLFIEEQDDAEEGMFVCLNTTCS</sequence>
<dbReference type="AlphaFoldDB" id="A0A8S2ZNX4"/>
<evidence type="ECO:0000313" key="1">
    <source>
        <dbReference type="EMBL" id="CAF4646109.1"/>
    </source>
</evidence>